<gene>
    <name evidence="2" type="ORF">PXEA_LOCUS17944</name>
</gene>
<proteinExistence type="predicted"/>
<evidence type="ECO:0008006" key="4">
    <source>
        <dbReference type="Google" id="ProtNLM"/>
    </source>
</evidence>
<evidence type="ECO:0000256" key="1">
    <source>
        <dbReference type="SAM" id="Phobius"/>
    </source>
</evidence>
<accession>A0A3S5AT35</accession>
<name>A0A3S5AT35_9PLAT</name>
<organism evidence="2 3">
    <name type="scientific">Protopolystoma xenopodis</name>
    <dbReference type="NCBI Taxonomy" id="117903"/>
    <lineage>
        <taxon>Eukaryota</taxon>
        <taxon>Metazoa</taxon>
        <taxon>Spiralia</taxon>
        <taxon>Lophotrochozoa</taxon>
        <taxon>Platyhelminthes</taxon>
        <taxon>Monogenea</taxon>
        <taxon>Polyopisthocotylea</taxon>
        <taxon>Polystomatidea</taxon>
        <taxon>Polystomatidae</taxon>
        <taxon>Protopolystoma</taxon>
    </lineage>
</organism>
<dbReference type="EMBL" id="CAAALY010068080">
    <property type="protein sequence ID" value="VEL24504.1"/>
    <property type="molecule type" value="Genomic_DNA"/>
</dbReference>
<dbReference type="Proteomes" id="UP000784294">
    <property type="component" value="Unassembled WGS sequence"/>
</dbReference>
<comment type="caution">
    <text evidence="2">The sequence shown here is derived from an EMBL/GenBank/DDBJ whole genome shotgun (WGS) entry which is preliminary data.</text>
</comment>
<sequence length="171" mass="19061">MLIAPPSLSRLHEELIALYLSLELLWLIDGLHHHAHLLHADLKPDNLRLSSWTDDSIGSGTGSSLISWDKVLSLVHISVSFPIISAMADSDQLSCSSDKRMAHMNCNSLTGNSLASRENKENQVRHQEVASGVIFMFIFFIPSDLIAFIAPRITSHRSVRSYTNSFLKHSI</sequence>
<dbReference type="SUPFAM" id="SSF56112">
    <property type="entry name" value="Protein kinase-like (PK-like)"/>
    <property type="match status" value="1"/>
</dbReference>
<protein>
    <recommendedName>
        <fullName evidence="4">Protein kinase domain-containing protein</fullName>
    </recommendedName>
</protein>
<dbReference type="Gene3D" id="1.10.510.10">
    <property type="entry name" value="Transferase(Phosphotransferase) domain 1"/>
    <property type="match status" value="1"/>
</dbReference>
<keyword evidence="1" id="KW-1133">Transmembrane helix</keyword>
<keyword evidence="3" id="KW-1185">Reference proteome</keyword>
<evidence type="ECO:0000313" key="2">
    <source>
        <dbReference type="EMBL" id="VEL24504.1"/>
    </source>
</evidence>
<keyword evidence="1" id="KW-0472">Membrane</keyword>
<reference evidence="2" key="1">
    <citation type="submission" date="2018-11" db="EMBL/GenBank/DDBJ databases">
        <authorList>
            <consortium name="Pathogen Informatics"/>
        </authorList>
    </citation>
    <scope>NUCLEOTIDE SEQUENCE</scope>
</reference>
<dbReference type="AlphaFoldDB" id="A0A3S5AT35"/>
<feature type="transmembrane region" description="Helical" evidence="1">
    <location>
        <begin position="129"/>
        <end position="150"/>
    </location>
</feature>
<keyword evidence="1" id="KW-0812">Transmembrane</keyword>
<dbReference type="InterPro" id="IPR011009">
    <property type="entry name" value="Kinase-like_dom_sf"/>
</dbReference>
<evidence type="ECO:0000313" key="3">
    <source>
        <dbReference type="Proteomes" id="UP000784294"/>
    </source>
</evidence>